<dbReference type="SMART" id="SM00220">
    <property type="entry name" value="S_TKc"/>
    <property type="match status" value="1"/>
</dbReference>
<dbReference type="Proteomes" id="UP001230188">
    <property type="component" value="Unassembled WGS sequence"/>
</dbReference>
<accession>A0AAD7XME1</accession>
<protein>
    <recommendedName>
        <fullName evidence="2">Protein kinase domain-containing protein</fullName>
    </recommendedName>
</protein>
<dbReference type="GO" id="GO:0004672">
    <property type="term" value="F:protein kinase activity"/>
    <property type="evidence" value="ECO:0007669"/>
    <property type="project" value="InterPro"/>
</dbReference>
<proteinExistence type="predicted"/>
<dbReference type="Gene3D" id="1.10.510.10">
    <property type="entry name" value="Transferase(Phosphotransferase) domain 1"/>
    <property type="match status" value="1"/>
</dbReference>
<feature type="region of interest" description="Disordered" evidence="1">
    <location>
        <begin position="316"/>
        <end position="372"/>
    </location>
</feature>
<gene>
    <name evidence="3" type="ORF">CTAYLR_007228</name>
</gene>
<dbReference type="GO" id="GO:0008017">
    <property type="term" value="F:microtubule binding"/>
    <property type="evidence" value="ECO:0007669"/>
    <property type="project" value="InterPro"/>
</dbReference>
<dbReference type="SUPFAM" id="SSF48371">
    <property type="entry name" value="ARM repeat"/>
    <property type="match status" value="1"/>
</dbReference>
<evidence type="ECO:0000313" key="3">
    <source>
        <dbReference type="EMBL" id="KAJ8601305.1"/>
    </source>
</evidence>
<dbReference type="PANTHER" id="PTHR46562">
    <property type="entry name" value="SERINE/THREONINE-KINASE ULK4-LIKE PROTEIN-RELATED"/>
    <property type="match status" value="1"/>
</dbReference>
<dbReference type="InterPro" id="IPR011009">
    <property type="entry name" value="Kinase-like_dom_sf"/>
</dbReference>
<feature type="compositionally biased region" description="Polar residues" evidence="1">
    <location>
        <begin position="317"/>
        <end position="326"/>
    </location>
</feature>
<feature type="compositionally biased region" description="Basic residues" evidence="1">
    <location>
        <begin position="357"/>
        <end position="366"/>
    </location>
</feature>
<keyword evidence="4" id="KW-1185">Reference proteome</keyword>
<feature type="compositionally biased region" description="Acidic residues" evidence="1">
    <location>
        <begin position="337"/>
        <end position="351"/>
    </location>
</feature>
<evidence type="ECO:0000259" key="2">
    <source>
        <dbReference type="PROSITE" id="PS50011"/>
    </source>
</evidence>
<dbReference type="Pfam" id="PF00069">
    <property type="entry name" value="Pkinase"/>
    <property type="match status" value="1"/>
</dbReference>
<comment type="caution">
    <text evidence="3">The sequence shown here is derived from an EMBL/GenBank/DDBJ whole genome shotgun (WGS) entry which is preliminary data.</text>
</comment>
<name>A0AAD7XME1_9STRA</name>
<dbReference type="EMBL" id="JAQMWT010000439">
    <property type="protein sequence ID" value="KAJ8601305.1"/>
    <property type="molecule type" value="Genomic_DNA"/>
</dbReference>
<dbReference type="SUPFAM" id="SSF56112">
    <property type="entry name" value="Protein kinase-like (PK-like)"/>
    <property type="match status" value="1"/>
</dbReference>
<dbReference type="PROSITE" id="PS50011">
    <property type="entry name" value="PROTEIN_KINASE_DOM"/>
    <property type="match status" value="1"/>
</dbReference>
<dbReference type="GO" id="GO:0005524">
    <property type="term" value="F:ATP binding"/>
    <property type="evidence" value="ECO:0007669"/>
    <property type="project" value="InterPro"/>
</dbReference>
<dbReference type="InterPro" id="IPR000719">
    <property type="entry name" value="Prot_kinase_dom"/>
</dbReference>
<organism evidence="3 4">
    <name type="scientific">Chrysophaeum taylorii</name>
    <dbReference type="NCBI Taxonomy" id="2483200"/>
    <lineage>
        <taxon>Eukaryota</taxon>
        <taxon>Sar</taxon>
        <taxon>Stramenopiles</taxon>
        <taxon>Ochrophyta</taxon>
        <taxon>Pelagophyceae</taxon>
        <taxon>Pelagomonadales</taxon>
        <taxon>Pelagomonadaceae</taxon>
        <taxon>Chrysophaeum</taxon>
    </lineage>
</organism>
<dbReference type="InterPro" id="IPR008271">
    <property type="entry name" value="Ser/Thr_kinase_AS"/>
</dbReference>
<dbReference type="InterPro" id="IPR044591">
    <property type="entry name" value="RUK"/>
</dbReference>
<dbReference type="InterPro" id="IPR016024">
    <property type="entry name" value="ARM-type_fold"/>
</dbReference>
<evidence type="ECO:0000313" key="4">
    <source>
        <dbReference type="Proteomes" id="UP001230188"/>
    </source>
</evidence>
<evidence type="ECO:0000256" key="1">
    <source>
        <dbReference type="SAM" id="MobiDB-lite"/>
    </source>
</evidence>
<sequence>MDKYHIFNEIGAGRQSQVFKGRQKKTVNYVAIKRVEKSQMDKVVNEVQMMHALNHPHTLKFYDWYETRNNLWLILEYCSGGDLKSLLRVDRQLPIPAVKLLAGDLLAGLQYLHFSGVLYCDLKPSNVLIDEHGILKLAGFGLARRIPTLGNRSKAPKNRGTPYYMAPELFMKEGVHNFGSDLWSLGCVLYELASGRPPFASTSLNELMEQIIQGAPDLSPDVFRWRLEEHQQQQQDEQAPAPAPLAAAATAIRCWSDAQAACSTADFVEALRLLLRKDALARPTWTSMRSPESFWNDVLPPPPNKTLPAQPLFEATVASQRQSSEAPTPRRASSSAIEEDDDDDEQEDEAGAESAPRRRRRRRRRRGGGDAEAGVEEVLRLSRLYQEHVRSSELSKRNNTVAAAGERIDVEIVMNESEDPRGRRHTNKSTTDENRRAWWDGPTHFGAERAVEIYGVVFASSDDDVRPILGSSATELAMRATRVKPKNVGFERKSVAELNALPHALLEAHLMVVYEALVDSESPSGISEIVSYLLTVCEVAQVANVVVNSSFVSLILHVVKTRGGCGTLRHRILVLVGLLLRHATYVAPVDDGGDDDSNLVTTLKTLVTDGAVDIEARQLALAALGELLFYMTTTREDVDENDPIVVAAGDDDDETRLAGVEGADATAPEKELGSAQHHQRRLGPRVFSEVMEVIAAFLEEPGPLAHFAARTIGNVLSRVPTAHAEAIASIHLVATLARHAVPALTATSVETGAEMPRAALASLVHLFRSFFGLDDDDDRRLAVPGRLEAMIAAIEHLGGADTIADCVVTALTATDDARWQIVVLNLLNLCLVQRAVSWDAERRPELAQLATLPELEARLAAAREQLLSDHRVAAALVRAVGGGSCITSTVRAKAAVALLQLGVAYLPTLASVIVEIADDATAKERAGLLTALERLVARDVKELRTDSYFASCVFALLAFVVDATRLLTWVLARAFEDSDSPETIEHLAVDAFRAAFDFARPASDPVSALFDTFKTPAGLLDYLWAQLSLGDVAASFLLVASAVSSPLLRPHVLTSDLVVDLGRIVSALSTFTDHHNLEDLPTFYILYQTLPALLDALVSRDALVLVTHADVILTDDGLLPAACHLLASHDHDVRLTAAHLLRHTLPPFIQALVAQPDATASRTNAIARLFAVQLPDACARLLASCKDDSSLMETECMLRLLLESIPRWHAVPVALAASTRLLDALVRCVDVVDPNSTLASLARQVHRALQR</sequence>
<dbReference type="PANTHER" id="PTHR46562:SF1">
    <property type="entry name" value="SERINE_THREONINE-PROTEIN KINASE ULK4"/>
    <property type="match status" value="1"/>
</dbReference>
<dbReference type="AlphaFoldDB" id="A0AAD7XME1"/>
<dbReference type="PROSITE" id="PS00108">
    <property type="entry name" value="PROTEIN_KINASE_ST"/>
    <property type="match status" value="1"/>
</dbReference>
<reference evidence="3" key="1">
    <citation type="submission" date="2023-01" db="EMBL/GenBank/DDBJ databases">
        <title>Metagenome sequencing of chrysophaentin producing Chrysophaeum taylorii.</title>
        <authorList>
            <person name="Davison J."/>
            <person name="Bewley C."/>
        </authorList>
    </citation>
    <scope>NUCLEOTIDE SEQUENCE</scope>
    <source>
        <strain evidence="3">NIES-1699</strain>
    </source>
</reference>
<feature type="region of interest" description="Disordered" evidence="1">
    <location>
        <begin position="290"/>
        <end position="309"/>
    </location>
</feature>
<feature type="domain" description="Protein kinase" evidence="2">
    <location>
        <begin position="4"/>
        <end position="295"/>
    </location>
</feature>